<sequence>MSIEYAFPSSDLGIHGTYGMTLRDYFAAQALPEVVRRYPISTATTVDEAAELAYEMADAMLRAREVQS</sequence>
<evidence type="ECO:0000313" key="1">
    <source>
        <dbReference type="EMBL" id="MFK2876932.1"/>
    </source>
</evidence>
<gene>
    <name evidence="1" type="ORF">ISP25_07630</name>
</gene>
<protein>
    <submittedName>
        <fullName evidence="1">Uncharacterized protein</fullName>
    </submittedName>
</protein>
<evidence type="ECO:0000313" key="2">
    <source>
        <dbReference type="Proteomes" id="UP001620339"/>
    </source>
</evidence>
<dbReference type="RefSeq" id="WP_404612958.1">
    <property type="nucleotide sequence ID" value="NZ_JADIKK010000008.1"/>
</dbReference>
<comment type="caution">
    <text evidence="1">The sequence shown here is derived from an EMBL/GenBank/DDBJ whole genome shotgun (WGS) entry which is preliminary data.</text>
</comment>
<organism evidence="1 2">
    <name type="scientific">Rhodanobacter hydrolyticus</name>
    <dbReference type="NCBI Taxonomy" id="2250595"/>
    <lineage>
        <taxon>Bacteria</taxon>
        <taxon>Pseudomonadati</taxon>
        <taxon>Pseudomonadota</taxon>
        <taxon>Gammaproteobacteria</taxon>
        <taxon>Lysobacterales</taxon>
        <taxon>Rhodanobacteraceae</taxon>
        <taxon>Rhodanobacter</taxon>
    </lineage>
</organism>
<accession>A0ABW8J4D1</accession>
<dbReference type="Proteomes" id="UP001620339">
    <property type="component" value="Unassembled WGS sequence"/>
</dbReference>
<reference evidence="1 2" key="1">
    <citation type="submission" date="2020-10" db="EMBL/GenBank/DDBJ databases">
        <title>Phylogeny of dyella-like bacteria.</title>
        <authorList>
            <person name="Fu J."/>
        </authorList>
    </citation>
    <scope>NUCLEOTIDE SEQUENCE [LARGE SCALE GENOMIC DNA]</scope>
    <source>
        <strain evidence="1 2">KACC 19113</strain>
    </source>
</reference>
<keyword evidence="2" id="KW-1185">Reference proteome</keyword>
<name>A0ABW8J4D1_9GAMM</name>
<dbReference type="EMBL" id="JADIKK010000008">
    <property type="protein sequence ID" value="MFK2876932.1"/>
    <property type="molecule type" value="Genomic_DNA"/>
</dbReference>
<proteinExistence type="predicted"/>